<dbReference type="Proteomes" id="UP001142317">
    <property type="component" value="Unassembled WGS sequence"/>
</dbReference>
<dbReference type="InterPro" id="IPR035482">
    <property type="entry name" value="SIS_PGI_2"/>
</dbReference>
<dbReference type="FunFam" id="3.40.50.10490:FF:000018">
    <property type="entry name" value="Glucose-6-phosphate isomerase"/>
    <property type="match status" value="1"/>
</dbReference>
<dbReference type="InterPro" id="IPR018189">
    <property type="entry name" value="Phosphoglucose_isomerase_CS"/>
</dbReference>
<dbReference type="CDD" id="cd05015">
    <property type="entry name" value="SIS_PGI_1"/>
    <property type="match status" value="1"/>
</dbReference>
<proteinExistence type="inferred from homology"/>
<dbReference type="InterPro" id="IPR001672">
    <property type="entry name" value="G6P_Isomerase"/>
</dbReference>
<evidence type="ECO:0000256" key="2">
    <source>
        <dbReference type="ARBA" id="ARBA00006604"/>
    </source>
</evidence>
<dbReference type="Pfam" id="PF00342">
    <property type="entry name" value="PGI"/>
    <property type="match status" value="1"/>
</dbReference>
<dbReference type="HAMAP" id="MF_00473">
    <property type="entry name" value="G6P_isomerase"/>
    <property type="match status" value="1"/>
</dbReference>
<dbReference type="GO" id="GO:0048029">
    <property type="term" value="F:monosaccharide binding"/>
    <property type="evidence" value="ECO:0007669"/>
    <property type="project" value="TreeGrafter"/>
</dbReference>
<evidence type="ECO:0000256" key="1">
    <source>
        <dbReference type="ARBA" id="ARBA00004926"/>
    </source>
</evidence>
<gene>
    <name evidence="10" type="primary">pgi_2</name>
    <name evidence="8" type="synonym">pgi</name>
    <name evidence="10" type="ORF">GCM10017586_26310</name>
</gene>
<comment type="pathway">
    <text evidence="8">Carbohydrate biosynthesis; gluconeogenesis.</text>
</comment>
<keyword evidence="4 8" id="KW-0963">Cytoplasm</keyword>
<dbReference type="Gene3D" id="1.10.1390.10">
    <property type="match status" value="1"/>
</dbReference>
<evidence type="ECO:0000256" key="7">
    <source>
        <dbReference type="ARBA" id="ARBA00029321"/>
    </source>
</evidence>
<evidence type="ECO:0000256" key="9">
    <source>
        <dbReference type="RuleBase" id="RU000612"/>
    </source>
</evidence>
<dbReference type="Gene3D" id="3.40.50.10490">
    <property type="entry name" value="Glucose-6-phosphate isomerase like protein, domain 1"/>
    <property type="match status" value="2"/>
</dbReference>
<name>A0A9W6HJH2_9MICO</name>
<accession>A0A9W6HJH2</accession>
<dbReference type="PROSITE" id="PS00765">
    <property type="entry name" value="P_GLUCOSE_ISOMERASE_1"/>
    <property type="match status" value="1"/>
</dbReference>
<organism evidence="10 11">
    <name type="scientific">Microbacterium imperiale</name>
    <dbReference type="NCBI Taxonomy" id="33884"/>
    <lineage>
        <taxon>Bacteria</taxon>
        <taxon>Bacillati</taxon>
        <taxon>Actinomycetota</taxon>
        <taxon>Actinomycetes</taxon>
        <taxon>Micrococcales</taxon>
        <taxon>Microbacteriaceae</taxon>
        <taxon>Microbacterium</taxon>
    </lineage>
</organism>
<reference evidence="10" key="1">
    <citation type="journal article" date="2014" name="Int. J. Syst. Evol. Microbiol.">
        <title>Complete genome sequence of Corynebacterium casei LMG S-19264T (=DSM 44701T), isolated from a smear-ripened cheese.</title>
        <authorList>
            <consortium name="US DOE Joint Genome Institute (JGI-PGF)"/>
            <person name="Walter F."/>
            <person name="Albersmeier A."/>
            <person name="Kalinowski J."/>
            <person name="Ruckert C."/>
        </authorList>
    </citation>
    <scope>NUCLEOTIDE SEQUENCE</scope>
    <source>
        <strain evidence="10">VKM Ac-1447</strain>
    </source>
</reference>
<comment type="catalytic activity">
    <reaction evidence="7 8 9">
        <text>alpha-D-glucose 6-phosphate = beta-D-fructose 6-phosphate</text>
        <dbReference type="Rhea" id="RHEA:11816"/>
        <dbReference type="ChEBI" id="CHEBI:57634"/>
        <dbReference type="ChEBI" id="CHEBI:58225"/>
        <dbReference type="EC" id="5.3.1.9"/>
    </reaction>
</comment>
<comment type="function">
    <text evidence="8">Catalyzes the reversible isomerization of glucose-6-phosphate to fructose-6-phosphate.</text>
</comment>
<comment type="pathway">
    <text evidence="1 8 9">Carbohydrate degradation; glycolysis; D-glyceraldehyde 3-phosphate and glycerone phosphate from D-glucose: step 2/4.</text>
</comment>
<sequence>MTAAPIDATSTAAWADLESLKNGFTPDLRGWFDADPGRVDRLSLPLADLHVDLSKNLVTDEIVAALVRLAEQTGVAERYAAMLAGEHINTTEDRAVLHTALRRPAGATPALVVDGQQVDADVQQVLEKMSAFADRVRSGEWTGVTGKKVTHVVNIGIGGSDLGPVMISEALRPYATAGIQARFVSNIDPFDIANKTADLDPETTLFIVASKTFTTLETLTNARLARDWLWAGLQQAGAIDDSEAKKTDAVAHHFVAVSTALDKVEAFGIDPANAFGFWDWVGGRYSVDSAIGLSLAIELGPDAFRELLAGFHAVDEHVASTPLEKNVPVLMGLLNVWYTNFLGAQTHAVLPYAQQLHRFAAYLQQLTMESNGKSVRWDGTPVTSDTGEVFWGEPGTNGQHAFYQLIHQGTRLIPADFIAFVNPAYPLTDGGRDVHGLFLANFLAQTKALAFGKTAAEVEAEGTTGALVAARTFPGNRPTTSIFAPALTPTVLGELIALYEHITFTQGTIWGINSFDQWGVELGKQLALQIAPAIEGDDDALAAQDASTRSLLAYYQAHRQAWRV</sequence>
<dbReference type="InterPro" id="IPR023096">
    <property type="entry name" value="G6P_Isomerase_C"/>
</dbReference>
<dbReference type="InterPro" id="IPR046348">
    <property type="entry name" value="SIS_dom_sf"/>
</dbReference>
<dbReference type="GO" id="GO:0004347">
    <property type="term" value="F:glucose-6-phosphate isomerase activity"/>
    <property type="evidence" value="ECO:0007669"/>
    <property type="project" value="UniProtKB-UniRule"/>
</dbReference>
<dbReference type="PANTHER" id="PTHR11469:SF1">
    <property type="entry name" value="GLUCOSE-6-PHOSPHATE ISOMERASE"/>
    <property type="match status" value="1"/>
</dbReference>
<protein>
    <recommendedName>
        <fullName evidence="8">Glucose-6-phosphate isomerase</fullName>
        <shortName evidence="8">GPI</shortName>
        <ecNumber evidence="8">5.3.1.9</ecNumber>
    </recommendedName>
    <alternativeName>
        <fullName evidence="8">Phosphoglucose isomerase</fullName>
        <shortName evidence="8">PGI</shortName>
    </alternativeName>
    <alternativeName>
        <fullName evidence="8">Phosphohexose isomerase</fullName>
        <shortName evidence="8">PHI</shortName>
    </alternativeName>
</protein>
<dbReference type="AlphaFoldDB" id="A0A9W6HJH2"/>
<dbReference type="PRINTS" id="PR00662">
    <property type="entry name" value="G6PISOMERASE"/>
</dbReference>
<evidence type="ECO:0000313" key="10">
    <source>
        <dbReference type="EMBL" id="GLJ80948.1"/>
    </source>
</evidence>
<dbReference type="SUPFAM" id="SSF53697">
    <property type="entry name" value="SIS domain"/>
    <property type="match status" value="1"/>
</dbReference>
<evidence type="ECO:0000256" key="5">
    <source>
        <dbReference type="ARBA" id="ARBA00023152"/>
    </source>
</evidence>
<evidence type="ECO:0000256" key="4">
    <source>
        <dbReference type="ARBA" id="ARBA00022490"/>
    </source>
</evidence>
<reference evidence="10" key="2">
    <citation type="submission" date="2023-01" db="EMBL/GenBank/DDBJ databases">
        <authorList>
            <person name="Sun Q."/>
            <person name="Evtushenko L."/>
        </authorList>
    </citation>
    <scope>NUCLEOTIDE SEQUENCE</scope>
    <source>
        <strain evidence="10">VKM Ac-1447</strain>
    </source>
</reference>
<dbReference type="NCBIfam" id="NF001211">
    <property type="entry name" value="PRK00179.1"/>
    <property type="match status" value="1"/>
</dbReference>
<dbReference type="PROSITE" id="PS00174">
    <property type="entry name" value="P_GLUCOSE_ISOMERASE_2"/>
    <property type="match status" value="1"/>
</dbReference>
<evidence type="ECO:0000313" key="11">
    <source>
        <dbReference type="Proteomes" id="UP001142317"/>
    </source>
</evidence>
<evidence type="ECO:0000256" key="3">
    <source>
        <dbReference type="ARBA" id="ARBA00022432"/>
    </source>
</evidence>
<keyword evidence="11" id="KW-1185">Reference proteome</keyword>
<dbReference type="GO" id="GO:0006096">
    <property type="term" value="P:glycolytic process"/>
    <property type="evidence" value="ECO:0007669"/>
    <property type="project" value="UniProtKB-UniRule"/>
</dbReference>
<dbReference type="GO" id="GO:0097367">
    <property type="term" value="F:carbohydrate derivative binding"/>
    <property type="evidence" value="ECO:0007669"/>
    <property type="project" value="InterPro"/>
</dbReference>
<keyword evidence="3 8" id="KW-0312">Gluconeogenesis</keyword>
<comment type="similarity">
    <text evidence="2 8 9">Belongs to the GPI family.</text>
</comment>
<feature type="active site" description="Proton donor" evidence="8">
    <location>
        <position position="369"/>
    </location>
</feature>
<feature type="active site" evidence="8">
    <location>
        <position position="400"/>
    </location>
</feature>
<dbReference type="RefSeq" id="WP_210007118.1">
    <property type="nucleotide sequence ID" value="NZ_BSEO01000014.1"/>
</dbReference>
<evidence type="ECO:0000256" key="8">
    <source>
        <dbReference type="HAMAP-Rule" id="MF_00473"/>
    </source>
</evidence>
<dbReference type="PANTHER" id="PTHR11469">
    <property type="entry name" value="GLUCOSE-6-PHOSPHATE ISOMERASE"/>
    <property type="match status" value="1"/>
</dbReference>
<feature type="active site" evidence="8">
    <location>
        <position position="524"/>
    </location>
</feature>
<comment type="caution">
    <text evidence="10">The sequence shown here is derived from an EMBL/GenBank/DDBJ whole genome shotgun (WGS) entry which is preliminary data.</text>
</comment>
<dbReference type="GO" id="GO:0006094">
    <property type="term" value="P:gluconeogenesis"/>
    <property type="evidence" value="ECO:0007669"/>
    <property type="project" value="UniProtKB-UniRule"/>
</dbReference>
<dbReference type="InterPro" id="IPR035476">
    <property type="entry name" value="SIS_PGI_1"/>
</dbReference>
<comment type="subcellular location">
    <subcellularLocation>
        <location evidence="8">Cytoplasm</location>
    </subcellularLocation>
</comment>
<dbReference type="CDD" id="cd05016">
    <property type="entry name" value="SIS_PGI_2"/>
    <property type="match status" value="1"/>
</dbReference>
<dbReference type="PROSITE" id="PS51463">
    <property type="entry name" value="P_GLUCOSE_ISOMERASE_3"/>
    <property type="match status" value="1"/>
</dbReference>
<evidence type="ECO:0000256" key="6">
    <source>
        <dbReference type="ARBA" id="ARBA00023235"/>
    </source>
</evidence>
<dbReference type="GO" id="GO:0005829">
    <property type="term" value="C:cytosol"/>
    <property type="evidence" value="ECO:0007669"/>
    <property type="project" value="TreeGrafter"/>
</dbReference>
<keyword evidence="5 8" id="KW-0324">Glycolysis</keyword>
<dbReference type="EC" id="5.3.1.9" evidence="8"/>
<dbReference type="EMBL" id="BSEO01000014">
    <property type="protein sequence ID" value="GLJ80948.1"/>
    <property type="molecule type" value="Genomic_DNA"/>
</dbReference>
<keyword evidence="6 8" id="KW-0413">Isomerase</keyword>
<dbReference type="GO" id="GO:0051156">
    <property type="term" value="P:glucose 6-phosphate metabolic process"/>
    <property type="evidence" value="ECO:0007669"/>
    <property type="project" value="TreeGrafter"/>
</dbReference>